<evidence type="ECO:0000256" key="4">
    <source>
        <dbReference type="ARBA" id="ARBA00022692"/>
    </source>
</evidence>
<organism evidence="9">
    <name type="scientific">Chelativorans sp. (strain BNC1)</name>
    <dbReference type="NCBI Taxonomy" id="266779"/>
    <lineage>
        <taxon>Bacteria</taxon>
        <taxon>Pseudomonadati</taxon>
        <taxon>Pseudomonadota</taxon>
        <taxon>Alphaproteobacteria</taxon>
        <taxon>Hyphomicrobiales</taxon>
        <taxon>Phyllobacteriaceae</taxon>
        <taxon>Chelativorans</taxon>
    </lineage>
</organism>
<dbReference type="CAZy" id="GT2">
    <property type="family name" value="Glycosyltransferase Family 2"/>
</dbReference>
<dbReference type="Pfam" id="PF13641">
    <property type="entry name" value="Glyco_tranf_2_3"/>
    <property type="match status" value="1"/>
</dbReference>
<dbReference type="OrthoDB" id="7431422at2"/>
<dbReference type="PANTHER" id="PTHR43867">
    <property type="entry name" value="CELLULOSE SYNTHASE CATALYTIC SUBUNIT A [UDP-FORMING]"/>
    <property type="match status" value="1"/>
</dbReference>
<feature type="compositionally biased region" description="Low complexity" evidence="7">
    <location>
        <begin position="642"/>
        <end position="656"/>
    </location>
</feature>
<evidence type="ECO:0000256" key="1">
    <source>
        <dbReference type="ARBA" id="ARBA00004141"/>
    </source>
</evidence>
<dbReference type="InterPro" id="IPR029044">
    <property type="entry name" value="Nucleotide-diphossugar_trans"/>
</dbReference>
<keyword evidence="2" id="KW-0328">Glycosyltransferase</keyword>
<dbReference type="EMBL" id="CP000390">
    <property type="protein sequence ID" value="ABG61419.1"/>
    <property type="molecule type" value="Genomic_DNA"/>
</dbReference>
<gene>
    <name evidence="9" type="ordered locus">Meso_0014</name>
</gene>
<accession>Q11MF6</accession>
<keyword evidence="6 8" id="KW-0472">Membrane</keyword>
<proteinExistence type="predicted"/>
<evidence type="ECO:0000256" key="7">
    <source>
        <dbReference type="SAM" id="MobiDB-lite"/>
    </source>
</evidence>
<keyword evidence="5 8" id="KW-1133">Transmembrane helix</keyword>
<feature type="region of interest" description="Disordered" evidence="7">
    <location>
        <begin position="637"/>
        <end position="656"/>
    </location>
</feature>
<dbReference type="AlphaFoldDB" id="Q11MF6"/>
<feature type="transmembrane region" description="Helical" evidence="8">
    <location>
        <begin position="588"/>
        <end position="607"/>
    </location>
</feature>
<dbReference type="InterPro" id="IPR050321">
    <property type="entry name" value="Glycosyltr_2/OpgH_subfam"/>
</dbReference>
<evidence type="ECO:0000256" key="3">
    <source>
        <dbReference type="ARBA" id="ARBA00022679"/>
    </source>
</evidence>
<dbReference type="eggNOG" id="COG1215">
    <property type="taxonomic scope" value="Bacteria"/>
</dbReference>
<keyword evidence="3 9" id="KW-0808">Transferase</keyword>
<evidence type="ECO:0000256" key="2">
    <source>
        <dbReference type="ARBA" id="ARBA00022676"/>
    </source>
</evidence>
<dbReference type="PANTHER" id="PTHR43867:SF2">
    <property type="entry name" value="CELLULOSE SYNTHASE CATALYTIC SUBUNIT A [UDP-FORMING]"/>
    <property type="match status" value="1"/>
</dbReference>
<keyword evidence="4 8" id="KW-0812">Transmembrane</keyword>
<dbReference type="Gene3D" id="3.90.550.10">
    <property type="entry name" value="Spore Coat Polysaccharide Biosynthesis Protein SpsA, Chain A"/>
    <property type="match status" value="1"/>
</dbReference>
<dbReference type="STRING" id="266779.Meso_0014"/>
<evidence type="ECO:0000256" key="6">
    <source>
        <dbReference type="ARBA" id="ARBA00023136"/>
    </source>
</evidence>
<dbReference type="KEGG" id="mes:Meso_0014"/>
<evidence type="ECO:0000256" key="8">
    <source>
        <dbReference type="SAM" id="Phobius"/>
    </source>
</evidence>
<dbReference type="GO" id="GO:0016757">
    <property type="term" value="F:glycosyltransferase activity"/>
    <property type="evidence" value="ECO:0007669"/>
    <property type="project" value="UniProtKB-KW"/>
</dbReference>
<sequence>MSGRGDFPCRNEPLDVSPSGLANWQPILERLGVAYREMQDIERRAKLAGVPYQIELQCSGAVGERALFRALAAHLDLPFDDEIAPETIFLPEEKGLEALRLPYGIGPVIALEDADRTIYLVAPERLDIAAMQRFLRKHREIADRIRIVAPSVLRRALRNRSSERLSRMAINGLFEAKPEFSARHVLNGWQGVAVGSIGALIIVAFALAPFSALVILHLLLSVLFLACVLLRVAVSQEAREPSPPAVLTTMRPAEMPVYTVLVALYREADVVPELLVSLGRIVWPRSKLEIKLVCESDDTETLAAIRAQELHSYIEVIEVPPHGPRTKPKALSYALPLVTGEFVVLFDAEDRPHPMQLVEAWERFRSNESGDLACLQAPLMITNRGESWIASMFAFEYAALFRGILPWLAKRDLVLPLGGTSNHFRRALLERVGGWDPCNVTEDADLGLRLARMGYKTGTISSPTYEDAPTTACIWLPQRTRWFKGWMQTWLVHMRDVPRLYRELGRTSFLVTQILTMGMWVSALAYAAFPISAAVLLVIMLAQDNPVNHYTALLALDAVNVIFGHGAFLALGWRTLPKTEQHGLWRHMMWIPVYWALLSAAAWRALWQLYRCPHVWEKTPHRPSLWKLRDIQRRKLAPNPTSLGSSSPIASSSRPV</sequence>
<name>Q11MF6_CHESB</name>
<protein>
    <submittedName>
        <fullName evidence="9">Glycosyl transferase, group 2 family protein</fullName>
    </submittedName>
</protein>
<evidence type="ECO:0000313" key="9">
    <source>
        <dbReference type="EMBL" id="ABG61419.1"/>
    </source>
</evidence>
<feature type="transmembrane region" description="Helical" evidence="8">
    <location>
        <begin position="509"/>
        <end position="542"/>
    </location>
</feature>
<reference evidence="9" key="1">
    <citation type="submission" date="2006-06" db="EMBL/GenBank/DDBJ databases">
        <title>Complete sequence of chromosome of Chelativorans sp. BNC1.</title>
        <authorList>
            <consortium name="US DOE Joint Genome Institute"/>
            <person name="Copeland A."/>
            <person name="Lucas S."/>
            <person name="Lapidus A."/>
            <person name="Barry K."/>
            <person name="Detter J.C."/>
            <person name="Glavina del Rio T."/>
            <person name="Hammon N."/>
            <person name="Israni S."/>
            <person name="Dalin E."/>
            <person name="Tice H."/>
            <person name="Pitluck S."/>
            <person name="Chertkov O."/>
            <person name="Brettin T."/>
            <person name="Bruce D."/>
            <person name="Han C."/>
            <person name="Tapia R."/>
            <person name="Gilna P."/>
            <person name="Schmutz J."/>
            <person name="Larimer F."/>
            <person name="Land M."/>
            <person name="Hauser L."/>
            <person name="Kyrpides N."/>
            <person name="Mikhailova N."/>
            <person name="Richardson P."/>
        </authorList>
    </citation>
    <scope>NUCLEOTIDE SEQUENCE</scope>
    <source>
        <strain evidence="9">BNC1</strain>
    </source>
</reference>
<dbReference type="SUPFAM" id="SSF53448">
    <property type="entry name" value="Nucleotide-diphospho-sugar transferases"/>
    <property type="match status" value="1"/>
</dbReference>
<feature type="transmembrane region" description="Helical" evidence="8">
    <location>
        <begin position="186"/>
        <end position="208"/>
    </location>
</feature>
<feature type="transmembrane region" description="Helical" evidence="8">
    <location>
        <begin position="554"/>
        <end position="576"/>
    </location>
</feature>
<feature type="transmembrane region" description="Helical" evidence="8">
    <location>
        <begin position="214"/>
        <end position="234"/>
    </location>
</feature>
<evidence type="ECO:0000256" key="5">
    <source>
        <dbReference type="ARBA" id="ARBA00022989"/>
    </source>
</evidence>
<dbReference type="GO" id="GO:0016020">
    <property type="term" value="C:membrane"/>
    <property type="evidence" value="ECO:0007669"/>
    <property type="project" value="UniProtKB-SubCell"/>
</dbReference>
<dbReference type="HOGENOM" id="CLU_020629_0_0_5"/>
<comment type="subcellular location">
    <subcellularLocation>
        <location evidence="1">Membrane</location>
        <topology evidence="1">Multi-pass membrane protein</topology>
    </subcellularLocation>
</comment>